<evidence type="ECO:0000313" key="2">
    <source>
        <dbReference type="Proteomes" id="UP000606194"/>
    </source>
</evidence>
<protein>
    <submittedName>
        <fullName evidence="1">Uncharacterized protein</fullName>
    </submittedName>
</protein>
<dbReference type="AlphaFoldDB" id="A0A918L2Q5"/>
<keyword evidence="2" id="KW-1185">Reference proteome</keyword>
<gene>
    <name evidence="1" type="ORF">GCM10010269_26230</name>
</gene>
<accession>A0A918L2Q5</accession>
<name>A0A918L2Q5_9ACTN</name>
<reference evidence="1" key="2">
    <citation type="submission" date="2020-09" db="EMBL/GenBank/DDBJ databases">
        <authorList>
            <person name="Sun Q."/>
            <person name="Ohkuma M."/>
        </authorList>
    </citation>
    <scope>NUCLEOTIDE SEQUENCE</scope>
    <source>
        <strain evidence="1">JCM 4386</strain>
    </source>
</reference>
<organism evidence="1 2">
    <name type="scientific">Streptomyces humidus</name>
    <dbReference type="NCBI Taxonomy" id="52259"/>
    <lineage>
        <taxon>Bacteria</taxon>
        <taxon>Bacillati</taxon>
        <taxon>Actinomycetota</taxon>
        <taxon>Actinomycetes</taxon>
        <taxon>Kitasatosporales</taxon>
        <taxon>Streptomycetaceae</taxon>
        <taxon>Streptomyces</taxon>
    </lineage>
</organism>
<dbReference type="RefSeq" id="WP_190149395.1">
    <property type="nucleotide sequence ID" value="NZ_BMTL01000009.1"/>
</dbReference>
<reference evidence="1" key="1">
    <citation type="journal article" date="2014" name="Int. J. Syst. Evol. Microbiol.">
        <title>Complete genome sequence of Corynebacterium casei LMG S-19264T (=DSM 44701T), isolated from a smear-ripened cheese.</title>
        <authorList>
            <consortium name="US DOE Joint Genome Institute (JGI-PGF)"/>
            <person name="Walter F."/>
            <person name="Albersmeier A."/>
            <person name="Kalinowski J."/>
            <person name="Ruckert C."/>
        </authorList>
    </citation>
    <scope>NUCLEOTIDE SEQUENCE</scope>
    <source>
        <strain evidence="1">JCM 4386</strain>
    </source>
</reference>
<proteinExistence type="predicted"/>
<evidence type="ECO:0000313" key="1">
    <source>
        <dbReference type="EMBL" id="GGR85838.1"/>
    </source>
</evidence>
<dbReference type="Proteomes" id="UP000606194">
    <property type="component" value="Unassembled WGS sequence"/>
</dbReference>
<sequence>MKESVDLPVVGADGHSAVWVFECVSGDTFSIVTHDIAGAERRGSGSDWFDALRSLRISLHADGYQVLCAGSMVNARPSGMLSDTTQGEFVYLLEPNREARKKAWIFAPASLSDVGTVVEQDEFYERWLANPAKSRVFRSLMDLFREYYHRLRYR</sequence>
<comment type="caution">
    <text evidence="1">The sequence shown here is derived from an EMBL/GenBank/DDBJ whole genome shotgun (WGS) entry which is preliminary data.</text>
</comment>
<dbReference type="EMBL" id="BMTL01000009">
    <property type="protein sequence ID" value="GGR85838.1"/>
    <property type="molecule type" value="Genomic_DNA"/>
</dbReference>